<dbReference type="Pfam" id="PF01571">
    <property type="entry name" value="GCV_T"/>
    <property type="match status" value="1"/>
</dbReference>
<comment type="similarity">
    <text evidence="1 7">Belongs to the GcvT family.</text>
</comment>
<comment type="subunit">
    <text evidence="7">The glycine cleavage system is composed of four proteins: P, T, L and H.</text>
</comment>
<reference evidence="11 12" key="1">
    <citation type="submission" date="2015-07" db="EMBL/GenBank/DDBJ databases">
        <title>Isolation and Genomic Characterization of a Novel Halophilic Metal-Reducing Deltaproteobacterium from the Deep Subsurface.</title>
        <authorList>
            <person name="Badalamenti J.P."/>
            <person name="Summers Z.M."/>
            <person name="Gralnick J.A."/>
            <person name="Bond D.R."/>
        </authorList>
    </citation>
    <scope>NUCLEOTIDE SEQUENCE [LARGE SCALE GENOMIC DNA]</scope>
    <source>
        <strain evidence="11 12">WTL</strain>
    </source>
</reference>
<evidence type="ECO:0000256" key="3">
    <source>
        <dbReference type="ARBA" id="ARBA00022576"/>
    </source>
</evidence>
<keyword evidence="3 7" id="KW-0032">Aminotransferase</keyword>
<dbReference type="InterPro" id="IPR013977">
    <property type="entry name" value="GcvT_C"/>
</dbReference>
<evidence type="ECO:0000313" key="11">
    <source>
        <dbReference type="EMBL" id="ALC17209.1"/>
    </source>
</evidence>
<protein>
    <recommendedName>
        <fullName evidence="2 7">Aminomethyltransferase</fullName>
        <ecNumber evidence="2 7">2.1.2.10</ecNumber>
    </recommendedName>
    <alternativeName>
        <fullName evidence="5 7">Glycine cleavage system T protein</fullName>
    </alternativeName>
</protein>
<dbReference type="NCBIfam" id="NF001567">
    <property type="entry name" value="PRK00389.1"/>
    <property type="match status" value="1"/>
</dbReference>
<dbReference type="GO" id="GO:0005960">
    <property type="term" value="C:glycine cleavage complex"/>
    <property type="evidence" value="ECO:0007669"/>
    <property type="project" value="InterPro"/>
</dbReference>
<comment type="catalytic activity">
    <reaction evidence="6 7">
        <text>N(6)-[(R)-S(8)-aminomethyldihydrolipoyl]-L-lysyl-[protein] + (6S)-5,6,7,8-tetrahydrofolate = N(6)-[(R)-dihydrolipoyl]-L-lysyl-[protein] + (6R)-5,10-methylene-5,6,7,8-tetrahydrofolate + NH4(+)</text>
        <dbReference type="Rhea" id="RHEA:16945"/>
        <dbReference type="Rhea" id="RHEA-COMP:10475"/>
        <dbReference type="Rhea" id="RHEA-COMP:10492"/>
        <dbReference type="ChEBI" id="CHEBI:15636"/>
        <dbReference type="ChEBI" id="CHEBI:28938"/>
        <dbReference type="ChEBI" id="CHEBI:57453"/>
        <dbReference type="ChEBI" id="CHEBI:83100"/>
        <dbReference type="ChEBI" id="CHEBI:83143"/>
        <dbReference type="EC" id="2.1.2.10"/>
    </reaction>
</comment>
<evidence type="ECO:0000313" key="12">
    <source>
        <dbReference type="Proteomes" id="UP000057158"/>
    </source>
</evidence>
<dbReference type="InterPro" id="IPR029043">
    <property type="entry name" value="GcvT/YgfZ_C"/>
</dbReference>
<evidence type="ECO:0000259" key="9">
    <source>
        <dbReference type="Pfam" id="PF01571"/>
    </source>
</evidence>
<dbReference type="PATRIC" id="fig|1603606.3.peg.2653"/>
<evidence type="ECO:0000256" key="4">
    <source>
        <dbReference type="ARBA" id="ARBA00022679"/>
    </source>
</evidence>
<dbReference type="FunFam" id="3.30.70.1400:FF:000001">
    <property type="entry name" value="Aminomethyltransferase"/>
    <property type="match status" value="1"/>
</dbReference>
<feature type="domain" description="Aminomethyltransferase C-terminal" evidence="10">
    <location>
        <begin position="284"/>
        <end position="361"/>
    </location>
</feature>
<evidence type="ECO:0000256" key="1">
    <source>
        <dbReference type="ARBA" id="ARBA00008609"/>
    </source>
</evidence>
<comment type="function">
    <text evidence="7">The glycine cleavage system catalyzes the degradation of glycine.</text>
</comment>
<dbReference type="PANTHER" id="PTHR43757:SF2">
    <property type="entry name" value="AMINOMETHYLTRANSFERASE, MITOCHONDRIAL"/>
    <property type="match status" value="1"/>
</dbReference>
<evidence type="ECO:0000256" key="8">
    <source>
        <dbReference type="PIRSR" id="PIRSR006487-1"/>
    </source>
</evidence>
<gene>
    <name evidence="7 11" type="primary">gcvT</name>
    <name evidence="11" type="ORF">DSOUD_2456</name>
</gene>
<dbReference type="Pfam" id="PF08669">
    <property type="entry name" value="GCV_T_C"/>
    <property type="match status" value="1"/>
</dbReference>
<dbReference type="GO" id="GO:0004047">
    <property type="term" value="F:aminomethyltransferase activity"/>
    <property type="evidence" value="ECO:0007669"/>
    <property type="project" value="UniProtKB-UniRule"/>
</dbReference>
<name>A0A0M3QG16_9BACT</name>
<dbReference type="SUPFAM" id="SSF101790">
    <property type="entry name" value="Aminomethyltransferase beta-barrel domain"/>
    <property type="match status" value="1"/>
</dbReference>
<dbReference type="InterPro" id="IPR006223">
    <property type="entry name" value="GcvT"/>
</dbReference>
<dbReference type="HAMAP" id="MF_00259">
    <property type="entry name" value="GcvT"/>
    <property type="match status" value="1"/>
</dbReference>
<feature type="domain" description="GCVT N-terminal" evidence="9">
    <location>
        <begin position="7"/>
        <end position="265"/>
    </location>
</feature>
<proteinExistence type="inferred from homology"/>
<dbReference type="FunFam" id="2.40.30.110:FF:000003">
    <property type="entry name" value="Aminomethyltransferase"/>
    <property type="match status" value="1"/>
</dbReference>
<keyword evidence="4 7" id="KW-0808">Transferase</keyword>
<evidence type="ECO:0000256" key="6">
    <source>
        <dbReference type="ARBA" id="ARBA00047665"/>
    </source>
</evidence>
<accession>A0A0M3QG16</accession>
<dbReference type="EMBL" id="CP010802">
    <property type="protein sequence ID" value="ALC17209.1"/>
    <property type="molecule type" value="Genomic_DNA"/>
</dbReference>
<dbReference type="Gene3D" id="3.30.1360.120">
    <property type="entry name" value="Probable tRNA modification gtpase trme, domain 1"/>
    <property type="match status" value="1"/>
</dbReference>
<dbReference type="GO" id="GO:0008483">
    <property type="term" value="F:transaminase activity"/>
    <property type="evidence" value="ECO:0007669"/>
    <property type="project" value="UniProtKB-KW"/>
</dbReference>
<dbReference type="PIRSF" id="PIRSF006487">
    <property type="entry name" value="GcvT"/>
    <property type="match status" value="1"/>
</dbReference>
<evidence type="ECO:0000256" key="2">
    <source>
        <dbReference type="ARBA" id="ARBA00012616"/>
    </source>
</evidence>
<dbReference type="InterPro" id="IPR006222">
    <property type="entry name" value="GCVT_N"/>
</dbReference>
<dbReference type="GO" id="GO:0019464">
    <property type="term" value="P:glycine decarboxylation via glycine cleavage system"/>
    <property type="evidence" value="ECO:0007669"/>
    <property type="project" value="UniProtKB-UniRule"/>
</dbReference>
<dbReference type="PANTHER" id="PTHR43757">
    <property type="entry name" value="AMINOMETHYLTRANSFERASE"/>
    <property type="match status" value="1"/>
</dbReference>
<evidence type="ECO:0000256" key="7">
    <source>
        <dbReference type="HAMAP-Rule" id="MF_00259"/>
    </source>
</evidence>
<dbReference type="EC" id="2.1.2.10" evidence="2 7"/>
<dbReference type="STRING" id="1603606.DSOUD_2456"/>
<dbReference type="InterPro" id="IPR022903">
    <property type="entry name" value="GcvT_bac"/>
</dbReference>
<sequence>MKKTPLNEEHRKLGGRMVEFGGWEMPVQYTGVIEEHLAVRNAAGLFDVSHMGEIEVRGGGGLAFIQELTINDASLLVNGQVQYSALCYPHGGVVDDVTLYRFDGDHYLFCVNAANTDKDFAWMEAALEDGGFADVQLRNRSDDFAQLALQGPASEAILTRLTNTDLKKIPYYHFYEGLVAEVPVIISRTGYTGEDGFELYFAPDCAETLWKALLETGAGDGLLPIGLGARDTLRLEMKYALYGHELSEEISPLEGGLGWITKLEKASFIGREALRRQKEEGVPRRLVALTLTEPGVPRADYPVYEGERRVGVVTSGTLSPSLRVGIALALVEPDCAVIGTPLQIGIRSRTVAAVVVKPPFVRK</sequence>
<dbReference type="SUPFAM" id="SSF103025">
    <property type="entry name" value="Folate-binding domain"/>
    <property type="match status" value="1"/>
</dbReference>
<organism evidence="11 12">
    <name type="scientific">Desulfuromonas soudanensis</name>
    <dbReference type="NCBI Taxonomy" id="1603606"/>
    <lineage>
        <taxon>Bacteria</taxon>
        <taxon>Pseudomonadati</taxon>
        <taxon>Thermodesulfobacteriota</taxon>
        <taxon>Desulfuromonadia</taxon>
        <taxon>Desulfuromonadales</taxon>
        <taxon>Desulfuromonadaceae</taxon>
        <taxon>Desulfuromonas</taxon>
    </lineage>
</organism>
<dbReference type="Gene3D" id="3.30.70.1400">
    <property type="entry name" value="Aminomethyltransferase beta-barrel domains"/>
    <property type="match status" value="1"/>
</dbReference>
<feature type="binding site" evidence="8">
    <location>
        <position position="198"/>
    </location>
    <ligand>
        <name>substrate</name>
    </ligand>
</feature>
<dbReference type="InterPro" id="IPR027266">
    <property type="entry name" value="TrmE/GcvT-like"/>
</dbReference>
<evidence type="ECO:0000256" key="5">
    <source>
        <dbReference type="ARBA" id="ARBA00031395"/>
    </source>
</evidence>
<dbReference type="Gene3D" id="4.10.1250.10">
    <property type="entry name" value="Aminomethyltransferase fragment"/>
    <property type="match status" value="1"/>
</dbReference>
<dbReference type="Proteomes" id="UP000057158">
    <property type="component" value="Chromosome"/>
</dbReference>
<dbReference type="GO" id="GO:0005829">
    <property type="term" value="C:cytosol"/>
    <property type="evidence" value="ECO:0007669"/>
    <property type="project" value="TreeGrafter"/>
</dbReference>
<keyword evidence="12" id="KW-1185">Reference proteome</keyword>
<dbReference type="FunFam" id="4.10.1250.10:FF:000001">
    <property type="entry name" value="Aminomethyltransferase"/>
    <property type="match status" value="1"/>
</dbReference>
<dbReference type="AlphaFoldDB" id="A0A0M3QG16"/>
<evidence type="ECO:0000259" key="10">
    <source>
        <dbReference type="Pfam" id="PF08669"/>
    </source>
</evidence>
<dbReference type="KEGG" id="des:DSOUD_2456"/>
<dbReference type="InterPro" id="IPR028896">
    <property type="entry name" value="GcvT/YgfZ/DmdA"/>
</dbReference>
<dbReference type="Gene3D" id="2.40.30.110">
    <property type="entry name" value="Aminomethyltransferase beta-barrel domains"/>
    <property type="match status" value="1"/>
</dbReference>
<dbReference type="NCBIfam" id="TIGR00528">
    <property type="entry name" value="gcvT"/>
    <property type="match status" value="1"/>
</dbReference>